<keyword evidence="14" id="KW-0449">Lipoprotein</keyword>
<keyword evidence="11" id="KW-0472">Membrane</keyword>
<feature type="domain" description="SLBB" evidence="17">
    <location>
        <begin position="249"/>
        <end position="335"/>
    </location>
</feature>
<evidence type="ECO:0000256" key="2">
    <source>
        <dbReference type="ARBA" id="ARBA00009450"/>
    </source>
</evidence>
<dbReference type="RefSeq" id="WP_168570570.1">
    <property type="nucleotide sequence ID" value="NZ_CP051167.1"/>
</dbReference>
<dbReference type="PANTHER" id="PTHR33619">
    <property type="entry name" value="POLYSACCHARIDE EXPORT PROTEIN GFCE-RELATED"/>
    <property type="match status" value="1"/>
</dbReference>
<feature type="domain" description="Soluble ligand binding" evidence="16">
    <location>
        <begin position="361"/>
        <end position="411"/>
    </location>
</feature>
<keyword evidence="7" id="KW-0732">Signal</keyword>
<dbReference type="PANTHER" id="PTHR33619:SF3">
    <property type="entry name" value="POLYSACCHARIDE EXPORT PROTEIN GFCE-RELATED"/>
    <property type="match status" value="1"/>
</dbReference>
<keyword evidence="3" id="KW-0813">Transport</keyword>
<evidence type="ECO:0000259" key="15">
    <source>
        <dbReference type="Pfam" id="PF02563"/>
    </source>
</evidence>
<keyword evidence="5" id="KW-0762">Sugar transport</keyword>
<keyword evidence="6" id="KW-0812">Transmembrane</keyword>
<evidence type="ECO:0000313" key="18">
    <source>
        <dbReference type="EMBL" id="QIZ72421.1"/>
    </source>
</evidence>
<reference evidence="18 19" key="1">
    <citation type="submission" date="2020-04" db="EMBL/GenBank/DDBJ databases">
        <authorList>
            <person name="Basu S."/>
            <person name="Maruthanayagam V."/>
            <person name="Chakraborty S."/>
            <person name="Pramanik A."/>
            <person name="Mukherjee J."/>
            <person name="Brink B."/>
        </authorList>
    </citation>
    <scope>NUCLEOTIDE SEQUENCE [LARGE SCALE GENOMIC DNA]</scope>
    <source>
        <strain evidence="18 19">AP17</strain>
    </source>
</reference>
<dbReference type="InterPro" id="IPR054765">
    <property type="entry name" value="SLBB_dom"/>
</dbReference>
<dbReference type="KEGG" id="oxy:HCG48_19040"/>
<evidence type="ECO:0000259" key="16">
    <source>
        <dbReference type="Pfam" id="PF10531"/>
    </source>
</evidence>
<evidence type="ECO:0000256" key="8">
    <source>
        <dbReference type="ARBA" id="ARBA00023047"/>
    </source>
</evidence>
<evidence type="ECO:0000256" key="7">
    <source>
        <dbReference type="ARBA" id="ARBA00022729"/>
    </source>
</evidence>
<evidence type="ECO:0000256" key="1">
    <source>
        <dbReference type="ARBA" id="ARBA00004571"/>
    </source>
</evidence>
<dbReference type="Proteomes" id="UP000500857">
    <property type="component" value="Chromosome"/>
</dbReference>
<proteinExistence type="inferred from homology"/>
<gene>
    <name evidence="18" type="ORF">HCG48_19040</name>
</gene>
<dbReference type="GO" id="GO:0015159">
    <property type="term" value="F:polysaccharide transmembrane transporter activity"/>
    <property type="evidence" value="ECO:0007669"/>
    <property type="project" value="InterPro"/>
</dbReference>
<keyword evidence="13" id="KW-0998">Cell outer membrane</keyword>
<keyword evidence="4" id="KW-1134">Transmembrane beta strand</keyword>
<dbReference type="EMBL" id="CP051167">
    <property type="protein sequence ID" value="QIZ72421.1"/>
    <property type="molecule type" value="Genomic_DNA"/>
</dbReference>
<evidence type="ECO:0000256" key="12">
    <source>
        <dbReference type="ARBA" id="ARBA00023139"/>
    </source>
</evidence>
<evidence type="ECO:0000256" key="13">
    <source>
        <dbReference type="ARBA" id="ARBA00023237"/>
    </source>
</evidence>
<keyword evidence="8" id="KW-0625">Polysaccharide transport</keyword>
<sequence>MHHRHFALSTAIATTVVGLSCSAAIVVGRSQPSLAQTPALPADPVIRVTPNSPQLEQAYTLGGGDRIRIEILRVPQYSGEQEVLVDGSLNLPLVGKIPVEGLTLERASQVLVEAYSAYLRQPIVTVSLVEPRPLKIGIAGEVQRPGAYTLTREGAQFPTLTRAIEIAGGITQSADLRNARIRRPQHSGPDLEIQVDLWSLLKTGDLSADLTLRDGDTIAIPTLTEIDLQEASELAAASFAAKEVPPLNIAVVGEVYRPGTHTLNSSGGAEGLPTVTQALQAAGGIKPLANIRRLQIRRPTRNGSQQIIEVDLWQLLQVGDLSQDLRLQNGDTIVVPIAREIEPSESTQLATASFSAENIRVNIVGEVKQPGGIQIPPNTPLNQALLAAGGFTNRADTDSVELIRLNPDGTISQRTIDLDFSQGLNELNNPALRNADAIVISRSTLASISDTMDTAINPLGKLLTILNFPFRFFGLFGQ</sequence>
<keyword evidence="9" id="KW-0406">Ion transport</keyword>
<feature type="domain" description="Polysaccharide export protein N-terminal" evidence="15">
    <location>
        <begin position="56"/>
        <end position="128"/>
    </location>
</feature>
<dbReference type="PROSITE" id="PS51257">
    <property type="entry name" value="PROKAR_LIPOPROTEIN"/>
    <property type="match status" value="1"/>
</dbReference>
<evidence type="ECO:0000256" key="3">
    <source>
        <dbReference type="ARBA" id="ARBA00022448"/>
    </source>
</evidence>
<dbReference type="Pfam" id="PF02563">
    <property type="entry name" value="Poly_export"/>
    <property type="match status" value="1"/>
</dbReference>
<keyword evidence="12" id="KW-0564">Palmitate</keyword>
<evidence type="ECO:0000256" key="4">
    <source>
        <dbReference type="ARBA" id="ARBA00022452"/>
    </source>
</evidence>
<dbReference type="GO" id="GO:0009279">
    <property type="term" value="C:cell outer membrane"/>
    <property type="evidence" value="ECO:0007669"/>
    <property type="project" value="UniProtKB-SubCell"/>
</dbReference>
<dbReference type="GO" id="GO:0015288">
    <property type="term" value="F:porin activity"/>
    <property type="evidence" value="ECO:0007669"/>
    <property type="project" value="UniProtKB-KW"/>
</dbReference>
<dbReference type="AlphaFoldDB" id="A0A6H1U0Q9"/>
<comment type="subcellular location">
    <subcellularLocation>
        <location evidence="1">Cell outer membrane</location>
        <topology evidence="1">Multi-pass membrane protein</topology>
    </subcellularLocation>
</comment>
<evidence type="ECO:0000256" key="14">
    <source>
        <dbReference type="ARBA" id="ARBA00023288"/>
    </source>
</evidence>
<feature type="domain" description="SLBB" evidence="17">
    <location>
        <begin position="135"/>
        <end position="219"/>
    </location>
</feature>
<name>A0A6H1U0Q9_9CYAN</name>
<dbReference type="GO" id="GO:0046930">
    <property type="term" value="C:pore complex"/>
    <property type="evidence" value="ECO:0007669"/>
    <property type="project" value="UniProtKB-KW"/>
</dbReference>
<dbReference type="Pfam" id="PF22461">
    <property type="entry name" value="SLBB_2"/>
    <property type="match status" value="2"/>
</dbReference>
<dbReference type="InterPro" id="IPR019554">
    <property type="entry name" value="Soluble_ligand-bd"/>
</dbReference>
<comment type="similarity">
    <text evidence="2">Belongs to the BexD/CtrA/VexA family.</text>
</comment>
<evidence type="ECO:0000259" key="17">
    <source>
        <dbReference type="Pfam" id="PF22461"/>
    </source>
</evidence>
<dbReference type="GO" id="GO:0006811">
    <property type="term" value="P:monoatomic ion transport"/>
    <property type="evidence" value="ECO:0007669"/>
    <property type="project" value="UniProtKB-KW"/>
</dbReference>
<evidence type="ECO:0000313" key="19">
    <source>
        <dbReference type="Proteomes" id="UP000500857"/>
    </source>
</evidence>
<dbReference type="Pfam" id="PF10531">
    <property type="entry name" value="SLBB"/>
    <property type="match status" value="1"/>
</dbReference>
<organism evidence="18 19">
    <name type="scientific">Oxynema aestuarii AP17</name>
    <dbReference type="NCBI Taxonomy" id="2064643"/>
    <lineage>
        <taxon>Bacteria</taxon>
        <taxon>Bacillati</taxon>
        <taxon>Cyanobacteriota</taxon>
        <taxon>Cyanophyceae</taxon>
        <taxon>Oscillatoriophycideae</taxon>
        <taxon>Oscillatoriales</taxon>
        <taxon>Oscillatoriaceae</taxon>
        <taxon>Oxynema</taxon>
        <taxon>Oxynema aestuarii</taxon>
    </lineage>
</organism>
<evidence type="ECO:0000256" key="10">
    <source>
        <dbReference type="ARBA" id="ARBA00023114"/>
    </source>
</evidence>
<evidence type="ECO:0000256" key="11">
    <source>
        <dbReference type="ARBA" id="ARBA00023136"/>
    </source>
</evidence>
<dbReference type="InterPro" id="IPR003715">
    <property type="entry name" value="Poly_export_N"/>
</dbReference>
<evidence type="ECO:0000256" key="9">
    <source>
        <dbReference type="ARBA" id="ARBA00023065"/>
    </source>
</evidence>
<dbReference type="InterPro" id="IPR049712">
    <property type="entry name" value="Poly_export"/>
</dbReference>
<keyword evidence="19" id="KW-1185">Reference proteome</keyword>
<evidence type="ECO:0000256" key="5">
    <source>
        <dbReference type="ARBA" id="ARBA00022597"/>
    </source>
</evidence>
<dbReference type="Gene3D" id="3.30.1950.10">
    <property type="entry name" value="wza like domain"/>
    <property type="match status" value="1"/>
</dbReference>
<dbReference type="Gene3D" id="3.10.560.10">
    <property type="entry name" value="Outer membrane lipoprotein wza domain like"/>
    <property type="match status" value="3"/>
</dbReference>
<evidence type="ECO:0000256" key="6">
    <source>
        <dbReference type="ARBA" id="ARBA00022692"/>
    </source>
</evidence>
<keyword evidence="10" id="KW-0626">Porin</keyword>
<accession>A0A6H1U0Q9</accession>
<protein>
    <submittedName>
        <fullName evidence="18">Sugar ABC transporter substrate-binding protein</fullName>
    </submittedName>
</protein>